<dbReference type="InterPro" id="IPR029045">
    <property type="entry name" value="ClpP/crotonase-like_dom_sf"/>
</dbReference>
<organism evidence="4 5">
    <name type="scientific">Triparma strigata</name>
    <dbReference type="NCBI Taxonomy" id="1606541"/>
    <lineage>
        <taxon>Eukaryota</taxon>
        <taxon>Sar</taxon>
        <taxon>Stramenopiles</taxon>
        <taxon>Ochrophyta</taxon>
        <taxon>Bolidophyceae</taxon>
        <taxon>Parmales</taxon>
        <taxon>Triparmaceae</taxon>
        <taxon>Triparma</taxon>
    </lineage>
</organism>
<protein>
    <submittedName>
        <fullName evidence="4">Uncharacterized protein</fullName>
    </submittedName>
</protein>
<dbReference type="SUPFAM" id="SSF52096">
    <property type="entry name" value="ClpP/crotonase"/>
    <property type="match status" value="1"/>
</dbReference>
<proteinExistence type="predicted"/>
<accession>A0A9W7BW02</accession>
<dbReference type="AlphaFoldDB" id="A0A9W7BW02"/>
<dbReference type="Gene3D" id="3.90.226.10">
    <property type="entry name" value="2-enoyl-CoA Hydratase, Chain A, domain 1"/>
    <property type="match status" value="1"/>
</dbReference>
<reference evidence="5" key="1">
    <citation type="journal article" date="2023" name="Commun. Biol.">
        <title>Genome analysis of Parmales, the sister group of diatoms, reveals the evolutionary specialization of diatoms from phago-mixotrophs to photoautotrophs.</title>
        <authorList>
            <person name="Ban H."/>
            <person name="Sato S."/>
            <person name="Yoshikawa S."/>
            <person name="Yamada K."/>
            <person name="Nakamura Y."/>
            <person name="Ichinomiya M."/>
            <person name="Sato N."/>
            <person name="Blanc-Mathieu R."/>
            <person name="Endo H."/>
            <person name="Kuwata A."/>
            <person name="Ogata H."/>
        </authorList>
    </citation>
    <scope>NUCLEOTIDE SEQUENCE [LARGE SCALE GENOMIC DNA]</scope>
    <source>
        <strain evidence="5">NIES 3701</strain>
    </source>
</reference>
<evidence type="ECO:0000313" key="5">
    <source>
        <dbReference type="Proteomes" id="UP001165085"/>
    </source>
</evidence>
<dbReference type="Pfam" id="PF00378">
    <property type="entry name" value="ECH_1"/>
    <property type="match status" value="1"/>
</dbReference>
<dbReference type="OrthoDB" id="409763at2759"/>
<evidence type="ECO:0000313" key="4">
    <source>
        <dbReference type="EMBL" id="GMH93758.1"/>
    </source>
</evidence>
<evidence type="ECO:0000256" key="1">
    <source>
        <dbReference type="ARBA" id="ARBA00004275"/>
    </source>
</evidence>
<dbReference type="PANTHER" id="PTHR43684">
    <property type="match status" value="1"/>
</dbReference>
<dbReference type="EMBL" id="BRXY01000420">
    <property type="protein sequence ID" value="GMH93758.1"/>
    <property type="molecule type" value="Genomic_DNA"/>
</dbReference>
<sequence>MNNPKKLNGWTEPMLLSLFSSFQSASSNPSTKAVIITGTGSYYCAGVDLSGTIKPMPPSKLHDMIYTSNKKVFDTFLKFPKPIIAAINGPAIGASVTTSTLCDYVIASESATFLTPFARLGVPPEGCSSVHFKYLMGEQGERMLGDEAYAPTGREAVEIGLIDECVRDEELERRAVEVAEEWIKDEEKIKGGRSHRGFKDTEFMLKVNDGESQDLADSFLSEKFLGAQAKFLESKGKTIPSLVFKILVATRPLWKGLYKPFKQ</sequence>
<keyword evidence="5" id="KW-1185">Reference proteome</keyword>
<dbReference type="GO" id="GO:0005777">
    <property type="term" value="C:peroxisome"/>
    <property type="evidence" value="ECO:0007669"/>
    <property type="project" value="UniProtKB-SubCell"/>
</dbReference>
<dbReference type="GO" id="GO:0005739">
    <property type="term" value="C:mitochondrion"/>
    <property type="evidence" value="ECO:0007669"/>
    <property type="project" value="TreeGrafter"/>
</dbReference>
<dbReference type="GO" id="GO:0004165">
    <property type="term" value="F:delta(3)-delta(2)-enoyl-CoA isomerase activity"/>
    <property type="evidence" value="ECO:0007669"/>
    <property type="project" value="TreeGrafter"/>
</dbReference>
<dbReference type="InterPro" id="IPR001753">
    <property type="entry name" value="Enoyl-CoA_hydra/iso"/>
</dbReference>
<dbReference type="CDD" id="cd06558">
    <property type="entry name" value="crotonase-like"/>
    <property type="match status" value="1"/>
</dbReference>
<keyword evidence="2" id="KW-0576">Peroxisome</keyword>
<dbReference type="InterPro" id="IPR051053">
    <property type="entry name" value="ECH/Chromodomain_protein"/>
</dbReference>
<evidence type="ECO:0000256" key="3">
    <source>
        <dbReference type="ARBA" id="ARBA00023235"/>
    </source>
</evidence>
<name>A0A9W7BW02_9STRA</name>
<comment type="caution">
    <text evidence="4">The sequence shown here is derived from an EMBL/GenBank/DDBJ whole genome shotgun (WGS) entry which is preliminary data.</text>
</comment>
<evidence type="ECO:0000256" key="2">
    <source>
        <dbReference type="ARBA" id="ARBA00023140"/>
    </source>
</evidence>
<gene>
    <name evidence="4" type="ORF">TrST_g410</name>
</gene>
<comment type="subcellular location">
    <subcellularLocation>
        <location evidence="1">Peroxisome</location>
    </subcellularLocation>
</comment>
<keyword evidence="3" id="KW-0413">Isomerase</keyword>
<dbReference type="Proteomes" id="UP001165085">
    <property type="component" value="Unassembled WGS sequence"/>
</dbReference>
<dbReference type="PANTHER" id="PTHR43684:SF1">
    <property type="entry name" value="ENOYL-COA DELTA ISOMERASE 2"/>
    <property type="match status" value="1"/>
</dbReference>